<dbReference type="InterPro" id="IPR052967">
    <property type="entry name" value="Stress_Response_Assoc"/>
</dbReference>
<dbReference type="GO" id="GO:0030077">
    <property type="term" value="C:plasma membrane light-harvesting complex"/>
    <property type="evidence" value="ECO:0007669"/>
    <property type="project" value="InterPro"/>
</dbReference>
<dbReference type="Proteomes" id="UP000198242">
    <property type="component" value="Chromosome I"/>
</dbReference>
<dbReference type="InterPro" id="IPR011033">
    <property type="entry name" value="PRC_barrel-like_sf"/>
</dbReference>
<feature type="region of interest" description="Disordered" evidence="1">
    <location>
        <begin position="219"/>
        <end position="246"/>
    </location>
</feature>
<dbReference type="Gene3D" id="3.90.50.10">
    <property type="entry name" value="Photosynthetic Reaction Center, subunit H, domain 2"/>
    <property type="match status" value="1"/>
</dbReference>
<feature type="region of interest" description="Disordered" evidence="1">
    <location>
        <begin position="106"/>
        <end position="144"/>
    </location>
</feature>
<name>A0A1C4WD61_MICVI</name>
<evidence type="ECO:0000259" key="3">
    <source>
        <dbReference type="Pfam" id="PF09557"/>
    </source>
</evidence>
<evidence type="ECO:0000259" key="2">
    <source>
        <dbReference type="Pfam" id="PF05239"/>
    </source>
</evidence>
<evidence type="ECO:0000256" key="1">
    <source>
        <dbReference type="SAM" id="MobiDB-lite"/>
    </source>
</evidence>
<accession>A0A1C4WD61</accession>
<evidence type="ECO:0000313" key="5">
    <source>
        <dbReference type="Proteomes" id="UP000198242"/>
    </source>
</evidence>
<dbReference type="AlphaFoldDB" id="A0A1C4WD61"/>
<dbReference type="Pfam" id="PF09557">
    <property type="entry name" value="DUF2382"/>
    <property type="match status" value="1"/>
</dbReference>
<evidence type="ECO:0000313" key="4">
    <source>
        <dbReference type="EMBL" id="SCE94187.1"/>
    </source>
</evidence>
<dbReference type="PANTHER" id="PTHR38463:SF1">
    <property type="entry name" value="STRESS RESPONSE PROTEIN YSNF"/>
    <property type="match status" value="1"/>
</dbReference>
<keyword evidence="5" id="KW-1185">Reference proteome</keyword>
<dbReference type="RefSeq" id="WP_089006252.1">
    <property type="nucleotide sequence ID" value="NZ_LT607411.1"/>
</dbReference>
<dbReference type="PANTHER" id="PTHR38463">
    <property type="entry name" value="STRESS RESPONSE PROTEIN YSNF"/>
    <property type="match status" value="1"/>
</dbReference>
<sequence>MRLTEQQIRSLYGQDVQDRSGATIGDVGQVWADAAGEPTWVSVRTGVPGRHESMAPLHTARLWEGRVQLPYDRATVRTAPAVESGTDQPLGVEQLAQLYRHYQLPARSAALQPEPSPQRTSSPPEMIRSEERLRVGTRREPVGTARLRKRVVTENVHTTVPVQHDEVTVVREPITAADRGDVRAETGEEQRELVLHAEHPVAVKERVPVERVRLTSHEVREERPVHGQVQREIVEPDVPEQPGRAD</sequence>
<dbReference type="SUPFAM" id="SSF50346">
    <property type="entry name" value="PRC-barrel domain"/>
    <property type="match status" value="1"/>
</dbReference>
<dbReference type="EMBL" id="LT607411">
    <property type="protein sequence ID" value="SCE94187.1"/>
    <property type="molecule type" value="Genomic_DNA"/>
</dbReference>
<gene>
    <name evidence="4" type="ORF">GA0074695_2320</name>
</gene>
<dbReference type="Pfam" id="PF05239">
    <property type="entry name" value="PRC"/>
    <property type="match status" value="1"/>
</dbReference>
<dbReference type="GO" id="GO:0019684">
    <property type="term" value="P:photosynthesis, light reaction"/>
    <property type="evidence" value="ECO:0007669"/>
    <property type="project" value="InterPro"/>
</dbReference>
<dbReference type="OrthoDB" id="3712018at2"/>
<feature type="domain" description="PRC-barrel" evidence="2">
    <location>
        <begin position="7"/>
        <end position="72"/>
    </location>
</feature>
<dbReference type="InterPro" id="IPR019060">
    <property type="entry name" value="DUF2382"/>
</dbReference>
<protein>
    <submittedName>
        <fullName evidence="4">Uncharacterized protein</fullName>
    </submittedName>
</protein>
<feature type="domain" description="DUF2382" evidence="3">
    <location>
        <begin position="126"/>
        <end position="234"/>
    </location>
</feature>
<dbReference type="InterPro" id="IPR027275">
    <property type="entry name" value="PRC-brl_dom"/>
</dbReference>
<proteinExistence type="predicted"/>
<reference evidence="5" key="1">
    <citation type="submission" date="2016-06" db="EMBL/GenBank/DDBJ databases">
        <authorList>
            <person name="Varghese N."/>
            <person name="Submissions Spin"/>
        </authorList>
    </citation>
    <scope>NUCLEOTIDE SEQUENCE [LARGE SCALE GENOMIC DNA]</scope>
    <source>
        <strain evidence="5">DSM 43909</strain>
    </source>
</reference>
<feature type="compositionally biased region" description="Basic and acidic residues" evidence="1">
    <location>
        <begin position="127"/>
        <end position="141"/>
    </location>
</feature>
<dbReference type="InterPro" id="IPR014747">
    <property type="entry name" value="Bac_photo_RC_H_C"/>
</dbReference>
<organism evidence="4 5">
    <name type="scientific">Micromonospora viridifaciens</name>
    <dbReference type="NCBI Taxonomy" id="1881"/>
    <lineage>
        <taxon>Bacteria</taxon>
        <taxon>Bacillati</taxon>
        <taxon>Actinomycetota</taxon>
        <taxon>Actinomycetes</taxon>
        <taxon>Micromonosporales</taxon>
        <taxon>Micromonosporaceae</taxon>
        <taxon>Micromonospora</taxon>
    </lineage>
</organism>